<dbReference type="EMBL" id="CCBQ010000047">
    <property type="protein sequence ID" value="CDO96352.1"/>
    <property type="molecule type" value="Genomic_DNA"/>
</dbReference>
<evidence type="ECO:0000313" key="3">
    <source>
        <dbReference type="Proteomes" id="UP000031516"/>
    </source>
</evidence>
<sequence length="112" mass="12688">MSEPIRYFYKGKEADFIIFVNSEELVEEYLKNPAPSKLTEVVSLFQIFSNQESRGSEGELGEASKLQLENEFGKKLKEEELIDLILKSGKPLSHANVNRKKFSSTNDANIGM</sequence>
<evidence type="ECO:0000259" key="1">
    <source>
        <dbReference type="Pfam" id="PF01172"/>
    </source>
</evidence>
<keyword evidence="3" id="KW-1185">Reference proteome</keyword>
<protein>
    <submittedName>
        <fullName evidence="2">WGS project CCBQ000000000 data, contig 00058</fullName>
    </submittedName>
</protein>
<comment type="caution">
    <text evidence="2">The sequence shown here is derived from an EMBL/GenBank/DDBJ whole genome shotgun (WGS) entry which is preliminary data.</text>
</comment>
<organism evidence="2 3">
    <name type="scientific">Kluyveromyces dobzhanskii CBS 2104</name>
    <dbReference type="NCBI Taxonomy" id="1427455"/>
    <lineage>
        <taxon>Eukaryota</taxon>
        <taxon>Fungi</taxon>
        <taxon>Dikarya</taxon>
        <taxon>Ascomycota</taxon>
        <taxon>Saccharomycotina</taxon>
        <taxon>Saccharomycetes</taxon>
        <taxon>Saccharomycetales</taxon>
        <taxon>Saccharomycetaceae</taxon>
        <taxon>Kluyveromyces</taxon>
    </lineage>
</organism>
<dbReference type="InterPro" id="IPR019783">
    <property type="entry name" value="SDO1/SBDS_N"/>
</dbReference>
<dbReference type="AlphaFoldDB" id="A0A0A8LBB3"/>
<dbReference type="Gene3D" id="3.30.1250.10">
    <property type="entry name" value="Ribosome maturation protein SBDS, N-terminal domain"/>
    <property type="match status" value="1"/>
</dbReference>
<dbReference type="OrthoDB" id="2567806at2759"/>
<feature type="domain" description="Ribosome maturation protein SDO1/SBDS N-terminal" evidence="1">
    <location>
        <begin position="6"/>
        <end position="93"/>
    </location>
</feature>
<evidence type="ECO:0000313" key="2">
    <source>
        <dbReference type="EMBL" id="CDO96352.1"/>
    </source>
</evidence>
<dbReference type="SUPFAM" id="SSF89895">
    <property type="entry name" value="FYSH domain"/>
    <property type="match status" value="1"/>
</dbReference>
<dbReference type="InterPro" id="IPR036786">
    <property type="entry name" value="Ribosome_mat_SBDS_N_sf"/>
</dbReference>
<proteinExistence type="predicted"/>
<reference evidence="2 3" key="1">
    <citation type="submission" date="2014-03" db="EMBL/GenBank/DDBJ databases">
        <title>The genome of Kluyveromyces dobzhanskii.</title>
        <authorList>
            <person name="Nystedt B."/>
            <person name="Astrom S."/>
        </authorList>
    </citation>
    <scope>NUCLEOTIDE SEQUENCE [LARGE SCALE GENOMIC DNA]</scope>
    <source>
        <strain evidence="2 3">CBS 2104</strain>
    </source>
</reference>
<name>A0A0A8LBB3_9SACH</name>
<dbReference type="Pfam" id="PF01172">
    <property type="entry name" value="SBDS_N"/>
    <property type="match status" value="1"/>
</dbReference>
<gene>
    <name evidence="2" type="ORF">KLDO_g4558</name>
</gene>
<dbReference type="Proteomes" id="UP000031516">
    <property type="component" value="Unassembled WGS sequence"/>
</dbReference>
<accession>A0A0A8LBB3</accession>